<dbReference type="PANTHER" id="PTHR42947:SF1">
    <property type="entry name" value="COB--COM HETERODISULFIDE REDUCTASE SUBUNIT B 1"/>
    <property type="match status" value="1"/>
</dbReference>
<sequence>ACGAEVIATECPTCHSGLEMHQIRAEKVLGKKTNVKILYFTQLLGMALGLSARKVGVNENFSESRDLLKAKGLG</sequence>
<protein>
    <submittedName>
        <fullName evidence="2">Heterodisulfide reductase subunit B</fullName>
    </submittedName>
</protein>
<reference evidence="2" key="2">
    <citation type="journal article" date="2014" name="ISME J.">
        <title>Microbial stratification in low pH oxic and suboxic macroscopic growths along an acid mine drainage.</title>
        <authorList>
            <person name="Mendez-Garcia C."/>
            <person name="Mesa V."/>
            <person name="Sprenger R.R."/>
            <person name="Richter M."/>
            <person name="Diez M.S."/>
            <person name="Solano J."/>
            <person name="Bargiela R."/>
            <person name="Golyshina O.V."/>
            <person name="Manteca A."/>
            <person name="Ramos J.L."/>
            <person name="Gallego J.R."/>
            <person name="Llorente I."/>
            <person name="Martins Dos Santos V.A."/>
            <person name="Jensen O.N."/>
            <person name="Pelaez A.I."/>
            <person name="Sanchez J."/>
            <person name="Ferrer M."/>
        </authorList>
    </citation>
    <scope>NUCLEOTIDE SEQUENCE</scope>
</reference>
<feature type="non-terminal residue" evidence="2">
    <location>
        <position position="1"/>
    </location>
</feature>
<dbReference type="PANTHER" id="PTHR42947">
    <property type="entry name" value="COB--COM HETERODISULFIDE REDUCTASE SUBUNIT B 1"/>
    <property type="match status" value="1"/>
</dbReference>
<reference evidence="2" key="1">
    <citation type="submission" date="2013-08" db="EMBL/GenBank/DDBJ databases">
        <authorList>
            <person name="Mendez C."/>
            <person name="Richter M."/>
            <person name="Ferrer M."/>
            <person name="Sanchez J."/>
        </authorList>
    </citation>
    <scope>NUCLEOTIDE SEQUENCE</scope>
</reference>
<evidence type="ECO:0000313" key="1">
    <source>
        <dbReference type="EMBL" id="EQD38768.1"/>
    </source>
</evidence>
<evidence type="ECO:0000313" key="2">
    <source>
        <dbReference type="EMBL" id="EQD58506.1"/>
    </source>
</evidence>
<dbReference type="InterPro" id="IPR051278">
    <property type="entry name" value="HdrB/HdrD_reductase"/>
</dbReference>
<proteinExistence type="predicted"/>
<dbReference type="EMBL" id="AUZY01010420">
    <property type="protein sequence ID" value="EQD38768.1"/>
    <property type="molecule type" value="Genomic_DNA"/>
</dbReference>
<dbReference type="AlphaFoldDB" id="T1ACI0"/>
<comment type="caution">
    <text evidence="2">The sequence shown here is derived from an EMBL/GenBank/DDBJ whole genome shotgun (WGS) entry which is preliminary data.</text>
</comment>
<accession>T1ACI0</accession>
<dbReference type="EMBL" id="AUZY01005580">
    <property type="protein sequence ID" value="EQD58506.1"/>
    <property type="molecule type" value="Genomic_DNA"/>
</dbReference>
<organism evidence="2">
    <name type="scientific">mine drainage metagenome</name>
    <dbReference type="NCBI Taxonomy" id="410659"/>
    <lineage>
        <taxon>unclassified sequences</taxon>
        <taxon>metagenomes</taxon>
        <taxon>ecological metagenomes</taxon>
    </lineage>
</organism>
<gene>
    <name evidence="2" type="ORF">B1B_08532</name>
    <name evidence="1" type="ORF">B1B_15665</name>
</gene>
<name>T1ACI0_9ZZZZ</name>